<reference evidence="16 17" key="2">
    <citation type="journal article" date="2010" name="Proc. Natl. Acad. Sci. U.S.A.">
        <title>Enigmatic, ultrasmall, uncultivated Archaea.</title>
        <authorList>
            <person name="Baker B.J."/>
            <person name="Comolli L.R."/>
            <person name="Dick G.J."/>
            <person name="Hauser L.J."/>
            <person name="Hyatt D."/>
            <person name="Dill B.D."/>
            <person name="Land M.L."/>
            <person name="Verberkmoes N.C."/>
            <person name="Hettich R.L."/>
            <person name="Banfield J.F."/>
        </authorList>
    </citation>
    <scope>NUCLEOTIDE SEQUENCE [LARGE SCALE GENOMIC DNA]</scope>
    <source>
        <strain evidence="16">ARMAN-2</strain>
    </source>
</reference>
<dbReference type="GO" id="GO:0046872">
    <property type="term" value="F:metal ion binding"/>
    <property type="evidence" value="ECO:0007669"/>
    <property type="project" value="UniProtKB-KW"/>
</dbReference>
<evidence type="ECO:0000256" key="6">
    <source>
        <dbReference type="ARBA" id="ARBA00022741"/>
    </source>
</evidence>
<sequence length="370" mass="42703">MSGGKGKAEGTTDKLEEFGEGILYDIKMKRNPKFTVTTRTRSNIKYDDKDGFLRLGNSKEEHSFINVAQAKRFMQTVAIAAKCHDFVKQNLHTTIRGLFYQLKYSLGEDIDENIFNEQSESNPLIEDLEVALGIKREYMHLNANRKGVLAGNMKVIDRFGDDRIEIDTGKTGRSGWAIPSDVDNDIEFVDVKAKYVIVVEKDALWQRLNEDGFWKKENAILISPQGQAARGTRRLIRKLADQGLPVYVFNDGDAWGWYIYWTIKTGSMNLAYIGRDIATPEARFIGVTMADIEHYDFLKNLTMRATEVDIKRAQEMLNYPWINRHKEWVAELKKVLETKKKLEQDTLQGPRLTFVDDYIREKIKNRDFLP</sequence>
<dbReference type="EMBL" id="GG697239">
    <property type="protein sequence ID" value="EET90271.1"/>
    <property type="molecule type" value="Genomic_DNA"/>
</dbReference>
<proteinExistence type="inferred from homology"/>
<gene>
    <name evidence="16" type="ORF">UNLARM2_0300</name>
</gene>
<protein>
    <recommendedName>
        <fullName evidence="4">DNA topoisomerase (ATP-hydrolyzing)</fullName>
        <ecNumber evidence="4">5.6.2.2</ecNumber>
    </recommendedName>
</protein>
<feature type="domain" description="Type II DNA topoisomerase VI subunit A all-beta" evidence="14">
    <location>
        <begin position="149"/>
        <end position="191"/>
    </location>
</feature>
<dbReference type="Gene3D" id="3.40.1360.10">
    <property type="match status" value="1"/>
</dbReference>
<evidence type="ECO:0000259" key="14">
    <source>
        <dbReference type="Pfam" id="PF20768"/>
    </source>
</evidence>
<feature type="active site" description="O-(5'-phospho-DNA)-tyrosine intermediate" evidence="12">
    <location>
        <position position="100"/>
    </location>
</feature>
<keyword evidence="11 12" id="KW-0413">Isomerase</keyword>
<dbReference type="InterPro" id="IPR049333">
    <property type="entry name" value="Topo_VI_alpha"/>
</dbReference>
<dbReference type="PANTHER" id="PTHR10848:SF0">
    <property type="entry name" value="MEIOTIC RECOMBINATION PROTEIN SPO11"/>
    <property type="match status" value="1"/>
</dbReference>
<keyword evidence="7" id="KW-0067">ATP-binding</keyword>
<dbReference type="GO" id="GO:0005524">
    <property type="term" value="F:ATP binding"/>
    <property type="evidence" value="ECO:0007669"/>
    <property type="project" value="UniProtKB-KW"/>
</dbReference>
<comment type="similarity">
    <text evidence="3 12">Belongs to the TOP6A family.</text>
</comment>
<dbReference type="PRINTS" id="PR01550">
    <property type="entry name" value="TOP6AFAMILY"/>
</dbReference>
<dbReference type="InterPro" id="IPR002815">
    <property type="entry name" value="Spo11/TopoVI_A"/>
</dbReference>
<dbReference type="Pfam" id="PF20768">
    <property type="entry name" value="Topo_VI_alpha"/>
    <property type="match status" value="1"/>
</dbReference>
<evidence type="ECO:0000256" key="10">
    <source>
        <dbReference type="ARBA" id="ARBA00023125"/>
    </source>
</evidence>
<keyword evidence="8" id="KW-0460">Magnesium</keyword>
<accession>C7DGV0</accession>
<evidence type="ECO:0000259" key="13">
    <source>
        <dbReference type="Pfam" id="PF04406"/>
    </source>
</evidence>
<keyword evidence="6" id="KW-0547">Nucleotide-binding</keyword>
<reference evidence="16 17" key="1">
    <citation type="journal article" date="2009" name="Genome Biol.">
        <title>Community-wide analysis of microbial genome sequence signatures.</title>
        <authorList>
            <person name="Dick G.J."/>
            <person name="Andersson A.F."/>
            <person name="Baker B.J."/>
            <person name="Simmons S.L."/>
            <person name="Thomas B.C."/>
            <person name="Yelton A.P."/>
            <person name="Banfield J.F."/>
        </authorList>
    </citation>
    <scope>NUCLEOTIDE SEQUENCE [LARGE SCALE GENOMIC DNA]</scope>
    <source>
        <strain evidence="16">ARMAN-2</strain>
    </source>
</reference>
<evidence type="ECO:0000256" key="2">
    <source>
        <dbReference type="ARBA" id="ARBA00001946"/>
    </source>
</evidence>
<comment type="catalytic activity">
    <reaction evidence="1 12">
        <text>ATP-dependent breakage, passage and rejoining of double-stranded DNA.</text>
        <dbReference type="EC" id="5.6.2.2"/>
    </reaction>
</comment>
<evidence type="ECO:0000256" key="4">
    <source>
        <dbReference type="ARBA" id="ARBA00012895"/>
    </source>
</evidence>
<organism evidence="16 17">
    <name type="scientific">Candidatus Micrarchaeum acidiphilum ARMAN-2</name>
    <dbReference type="NCBI Taxonomy" id="425595"/>
    <lineage>
        <taxon>Archaea</taxon>
        <taxon>Candidatus Micrarchaeota</taxon>
        <taxon>Candidatus Micrarchaeia</taxon>
        <taxon>Candidatus Micrarchaeales</taxon>
        <taxon>Candidatus Micrarchaeaceae</taxon>
        <taxon>Candidatus Micrarchaeum</taxon>
    </lineage>
</organism>
<dbReference type="GO" id="GO:0006265">
    <property type="term" value="P:DNA topological change"/>
    <property type="evidence" value="ECO:0007669"/>
    <property type="project" value="InterPro"/>
</dbReference>
<dbReference type="GO" id="GO:0003918">
    <property type="term" value="F:DNA topoisomerase type II (double strand cut, ATP-hydrolyzing) activity"/>
    <property type="evidence" value="ECO:0007669"/>
    <property type="project" value="UniProtKB-UniRule"/>
</dbReference>
<evidence type="ECO:0000256" key="8">
    <source>
        <dbReference type="ARBA" id="ARBA00022842"/>
    </source>
</evidence>
<dbReference type="PANTHER" id="PTHR10848">
    <property type="entry name" value="MEIOTIC RECOMBINATION PROTEIN SPO11"/>
    <property type="match status" value="1"/>
</dbReference>
<evidence type="ECO:0000256" key="7">
    <source>
        <dbReference type="ARBA" id="ARBA00022840"/>
    </source>
</evidence>
<dbReference type="Proteomes" id="UP000332487">
    <property type="component" value="Unassembled WGS sequence"/>
</dbReference>
<dbReference type="GO" id="GO:0005694">
    <property type="term" value="C:chromosome"/>
    <property type="evidence" value="ECO:0007669"/>
    <property type="project" value="InterPro"/>
</dbReference>
<dbReference type="Gene3D" id="1.10.10.10">
    <property type="entry name" value="Winged helix-like DNA-binding domain superfamily/Winged helix DNA-binding domain"/>
    <property type="match status" value="1"/>
</dbReference>
<dbReference type="CDD" id="cd00223">
    <property type="entry name" value="TOPRIM_TopoIIB_SPO"/>
    <property type="match status" value="1"/>
</dbReference>
<evidence type="ECO:0000256" key="9">
    <source>
        <dbReference type="ARBA" id="ARBA00023029"/>
    </source>
</evidence>
<evidence type="ECO:0000256" key="1">
    <source>
        <dbReference type="ARBA" id="ARBA00000185"/>
    </source>
</evidence>
<dbReference type="AlphaFoldDB" id="C7DGV0"/>
<dbReference type="Pfam" id="PF04406">
    <property type="entry name" value="TP6A_N"/>
    <property type="match status" value="1"/>
</dbReference>
<evidence type="ECO:0000256" key="12">
    <source>
        <dbReference type="PROSITE-ProRule" id="PRU01385"/>
    </source>
</evidence>
<keyword evidence="10 12" id="KW-0238">DNA-binding</keyword>
<evidence type="ECO:0000256" key="3">
    <source>
        <dbReference type="ARBA" id="ARBA00006559"/>
    </source>
</evidence>
<dbReference type="PROSITE" id="PS52041">
    <property type="entry name" value="TOPO_IIB"/>
    <property type="match status" value="1"/>
</dbReference>
<name>C7DGV0_MICA2</name>
<dbReference type="PRINTS" id="PR01552">
    <property type="entry name" value="TPISMRASE6A"/>
</dbReference>
<dbReference type="GO" id="GO:0003677">
    <property type="term" value="F:DNA binding"/>
    <property type="evidence" value="ECO:0007669"/>
    <property type="project" value="UniProtKB-UniRule"/>
</dbReference>
<evidence type="ECO:0000256" key="11">
    <source>
        <dbReference type="ARBA" id="ARBA00023235"/>
    </source>
</evidence>
<dbReference type="InterPro" id="IPR036078">
    <property type="entry name" value="Spo11/TopoVI_A_sf"/>
</dbReference>
<evidence type="ECO:0000313" key="16">
    <source>
        <dbReference type="EMBL" id="EET90271.1"/>
    </source>
</evidence>
<dbReference type="SUPFAM" id="SSF56726">
    <property type="entry name" value="DNA topoisomerase IV, alpha subunit"/>
    <property type="match status" value="1"/>
</dbReference>
<keyword evidence="5" id="KW-0479">Metal-binding</keyword>
<dbReference type="EC" id="5.6.2.2" evidence="4"/>
<dbReference type="InterPro" id="IPR036388">
    <property type="entry name" value="WH-like_DNA-bd_sf"/>
</dbReference>
<dbReference type="InterPro" id="IPR004085">
    <property type="entry name" value="TopoVI_A"/>
</dbReference>
<keyword evidence="17" id="KW-1185">Reference proteome</keyword>
<feature type="domain" description="Topoisomerase 6 subunit A/Spo11 TOPRIM" evidence="15">
    <location>
        <begin position="195"/>
        <end position="363"/>
    </location>
</feature>
<dbReference type="InterPro" id="IPR013049">
    <property type="entry name" value="Spo11/TopoVI_A_N"/>
</dbReference>
<keyword evidence="9 12" id="KW-0799">Topoisomerase</keyword>
<evidence type="ECO:0000259" key="15">
    <source>
        <dbReference type="Pfam" id="PF21180"/>
    </source>
</evidence>
<evidence type="ECO:0000313" key="17">
    <source>
        <dbReference type="Proteomes" id="UP000332487"/>
    </source>
</evidence>
<comment type="cofactor">
    <cofactor evidence="2">
        <name>Mg(2+)</name>
        <dbReference type="ChEBI" id="CHEBI:18420"/>
    </cofactor>
</comment>
<dbReference type="Pfam" id="PF21180">
    <property type="entry name" value="TOP6A-Spo11_Toprim"/>
    <property type="match status" value="1"/>
</dbReference>
<feature type="domain" description="Spo11/DNA topoisomerase VI subunit A N-terminal" evidence="13">
    <location>
        <begin position="71"/>
        <end position="140"/>
    </location>
</feature>
<dbReference type="InterPro" id="IPR034136">
    <property type="entry name" value="TOPRIM_Topo6A/Spo11"/>
</dbReference>
<evidence type="ECO:0000256" key="5">
    <source>
        <dbReference type="ARBA" id="ARBA00022723"/>
    </source>
</evidence>